<dbReference type="GO" id="GO:0046653">
    <property type="term" value="P:tetrahydrofolate metabolic process"/>
    <property type="evidence" value="ECO:0007669"/>
    <property type="project" value="TreeGrafter"/>
</dbReference>
<dbReference type="GO" id="GO:0008705">
    <property type="term" value="F:methionine synthase activity"/>
    <property type="evidence" value="ECO:0007669"/>
    <property type="project" value="TreeGrafter"/>
</dbReference>
<dbReference type="GO" id="GO:0050667">
    <property type="term" value="P:homocysteine metabolic process"/>
    <property type="evidence" value="ECO:0007669"/>
    <property type="project" value="TreeGrafter"/>
</dbReference>
<dbReference type="InterPro" id="IPR036594">
    <property type="entry name" value="Meth_synthase_dom"/>
</dbReference>
<evidence type="ECO:0000259" key="5">
    <source>
        <dbReference type="PROSITE" id="PS51337"/>
    </source>
</evidence>
<dbReference type="InterPro" id="IPR036724">
    <property type="entry name" value="Cobalamin-bd_sf"/>
</dbReference>
<name>A0A7V0Z5F5_UNCW3</name>
<dbReference type="Pfam" id="PF02310">
    <property type="entry name" value="B12-binding"/>
    <property type="match status" value="1"/>
</dbReference>
<dbReference type="GO" id="GO:0015948">
    <property type="term" value="P:methanogenesis"/>
    <property type="evidence" value="ECO:0007669"/>
    <property type="project" value="InterPro"/>
</dbReference>
<dbReference type="InterPro" id="IPR050554">
    <property type="entry name" value="Met_Synthase/Corrinoid"/>
</dbReference>
<organism evidence="6">
    <name type="scientific">candidate division WOR-3 bacterium</name>
    <dbReference type="NCBI Taxonomy" id="2052148"/>
    <lineage>
        <taxon>Bacteria</taxon>
        <taxon>Bacteria division WOR-3</taxon>
    </lineage>
</organism>
<dbReference type="Gene3D" id="3.40.50.280">
    <property type="entry name" value="Cobalamin-binding domain"/>
    <property type="match status" value="1"/>
</dbReference>
<sequence length="213" mass="23427">MLDYGQIKKAVVGFETEKVKELVKEILKKGIKPKEILEQGLIAGMKEVGRLFETKEYYVPEVLLASEAFYAGFELVRPLIAKTEAPKKGKIVIGVVQGDIHDIGKNIVKVMLEASGYEIIDLGKDVPNEKFIETVAQHQSQILALSSLMTTTMIQMETVIKLLNKKKLRKNVKVIIGGAPINQEYADKIGADGYAQDASGAVRLVDKLLGVNS</sequence>
<evidence type="ECO:0000256" key="2">
    <source>
        <dbReference type="ARBA" id="ARBA00022723"/>
    </source>
</evidence>
<dbReference type="PROSITE" id="PS51332">
    <property type="entry name" value="B12_BINDING"/>
    <property type="match status" value="1"/>
</dbReference>
<protein>
    <submittedName>
        <fullName evidence="6">Cobalamin-binding protein</fullName>
    </submittedName>
</protein>
<dbReference type="GO" id="GO:0050897">
    <property type="term" value="F:cobalt ion binding"/>
    <property type="evidence" value="ECO:0007669"/>
    <property type="project" value="InterPro"/>
</dbReference>
<dbReference type="EMBL" id="DSKY01000014">
    <property type="protein sequence ID" value="HDY58854.1"/>
    <property type="molecule type" value="Genomic_DNA"/>
</dbReference>
<dbReference type="PROSITE" id="PS51337">
    <property type="entry name" value="B12_BINDING_NTER"/>
    <property type="match status" value="1"/>
</dbReference>
<dbReference type="FunFam" id="3.40.50.280:FF:000003">
    <property type="entry name" value="Dimethylamine methyltransferase corrinoid protein"/>
    <property type="match status" value="1"/>
</dbReference>
<gene>
    <name evidence="6" type="ORF">ENP86_04800</name>
</gene>
<proteinExistence type="inferred from homology"/>
<reference evidence="6" key="1">
    <citation type="journal article" date="2020" name="mSystems">
        <title>Genome- and Community-Level Interaction Insights into Carbon Utilization and Element Cycling Functions of Hydrothermarchaeota in Hydrothermal Sediment.</title>
        <authorList>
            <person name="Zhou Z."/>
            <person name="Liu Y."/>
            <person name="Xu W."/>
            <person name="Pan J."/>
            <person name="Luo Z.H."/>
            <person name="Li M."/>
        </authorList>
    </citation>
    <scope>NUCLEOTIDE SEQUENCE [LARGE SCALE GENOMIC DNA]</scope>
    <source>
        <strain evidence="6">SpSt-258</strain>
    </source>
</reference>
<dbReference type="GO" id="GO:0031419">
    <property type="term" value="F:cobalamin binding"/>
    <property type="evidence" value="ECO:0007669"/>
    <property type="project" value="InterPro"/>
</dbReference>
<keyword evidence="2" id="KW-0479">Metal-binding</keyword>
<dbReference type="SUPFAM" id="SSF52242">
    <property type="entry name" value="Cobalamin (vitamin B12)-binding domain"/>
    <property type="match status" value="1"/>
</dbReference>
<dbReference type="GO" id="GO:0005829">
    <property type="term" value="C:cytosol"/>
    <property type="evidence" value="ECO:0007669"/>
    <property type="project" value="TreeGrafter"/>
</dbReference>
<evidence type="ECO:0000256" key="1">
    <source>
        <dbReference type="ARBA" id="ARBA00010854"/>
    </source>
</evidence>
<feature type="domain" description="B12-binding" evidence="4">
    <location>
        <begin position="88"/>
        <end position="213"/>
    </location>
</feature>
<dbReference type="InterPro" id="IPR003759">
    <property type="entry name" value="Cbl-bd_cap"/>
</dbReference>
<comment type="similarity">
    <text evidence="1">Belongs to the methylamine corrinoid protein family.</text>
</comment>
<dbReference type="SUPFAM" id="SSF47644">
    <property type="entry name" value="Methionine synthase domain"/>
    <property type="match status" value="1"/>
</dbReference>
<evidence type="ECO:0000313" key="6">
    <source>
        <dbReference type="EMBL" id="HDY58854.1"/>
    </source>
</evidence>
<evidence type="ECO:0000256" key="3">
    <source>
        <dbReference type="ARBA" id="ARBA00023285"/>
    </source>
</evidence>
<dbReference type="AlphaFoldDB" id="A0A7V0Z5F5"/>
<dbReference type="SMART" id="SM01018">
    <property type="entry name" value="B12-binding_2"/>
    <property type="match status" value="1"/>
</dbReference>
<dbReference type="InterPro" id="IPR012741">
    <property type="entry name" value="Corrinoid_p"/>
</dbReference>
<dbReference type="Gene3D" id="1.10.1240.10">
    <property type="entry name" value="Methionine synthase domain"/>
    <property type="match status" value="1"/>
</dbReference>
<dbReference type="InterPro" id="IPR006158">
    <property type="entry name" value="Cobalamin-bd"/>
</dbReference>
<dbReference type="NCBIfam" id="TIGR02370">
    <property type="entry name" value="pyl_corrinoid"/>
    <property type="match status" value="1"/>
</dbReference>
<keyword evidence="3" id="KW-0170">Cobalt</keyword>
<dbReference type="Pfam" id="PF02607">
    <property type="entry name" value="B12-binding_2"/>
    <property type="match status" value="1"/>
</dbReference>
<feature type="domain" description="B12-binding N-terminal" evidence="5">
    <location>
        <begin position="1"/>
        <end position="88"/>
    </location>
</feature>
<dbReference type="CDD" id="cd02070">
    <property type="entry name" value="corrinoid_protein_B12-BD"/>
    <property type="match status" value="1"/>
</dbReference>
<evidence type="ECO:0000259" key="4">
    <source>
        <dbReference type="PROSITE" id="PS51332"/>
    </source>
</evidence>
<dbReference type="PANTHER" id="PTHR45833:SF1">
    <property type="entry name" value="METHIONINE SYNTHASE"/>
    <property type="match status" value="1"/>
</dbReference>
<accession>A0A7V0Z5F5</accession>
<comment type="caution">
    <text evidence="6">The sequence shown here is derived from an EMBL/GenBank/DDBJ whole genome shotgun (WGS) entry which is preliminary data.</text>
</comment>
<dbReference type="PANTHER" id="PTHR45833">
    <property type="entry name" value="METHIONINE SYNTHASE"/>
    <property type="match status" value="1"/>
</dbReference>